<accession>A0A318U134</accession>
<reference evidence="3 4" key="1">
    <citation type="submission" date="2018-06" db="EMBL/GenBank/DDBJ databases">
        <title>Genomic Encyclopedia of Type Strains, Phase III (KMG-III): the genomes of soil and plant-associated and newly described type strains.</title>
        <authorList>
            <person name="Whitman W."/>
        </authorList>
    </citation>
    <scope>NUCLEOTIDE SEQUENCE [LARGE SCALE GENOMIC DNA]</scope>
    <source>
        <strain evidence="3 4">JA737</strain>
    </source>
</reference>
<dbReference type="PANTHER" id="PTHR38595">
    <property type="entry name" value="CYTOPLASMIC PROTEIN-RELATED"/>
    <property type="match status" value="1"/>
</dbReference>
<evidence type="ECO:0000259" key="2">
    <source>
        <dbReference type="Pfam" id="PF04965"/>
    </source>
</evidence>
<dbReference type="Proteomes" id="UP000247727">
    <property type="component" value="Unassembled WGS sequence"/>
</dbReference>
<dbReference type="PANTHER" id="PTHR38595:SF1">
    <property type="entry name" value="TYPE VI SECRETION SYSTEM COMPONENT TSSE1"/>
    <property type="match status" value="1"/>
</dbReference>
<dbReference type="InterPro" id="IPR053176">
    <property type="entry name" value="T6SS_TssE1-like"/>
</dbReference>
<comment type="caution">
    <text evidence="3">The sequence shown here is derived from an EMBL/GenBank/DDBJ whole genome shotgun (WGS) entry which is preliminary data.</text>
</comment>
<proteinExistence type="predicted"/>
<gene>
    <name evidence="3" type="ORF">C8J30_1067</name>
</gene>
<organism evidence="3 4">
    <name type="scientific">Rhodobacter viridis</name>
    <dbReference type="NCBI Taxonomy" id="1054202"/>
    <lineage>
        <taxon>Bacteria</taxon>
        <taxon>Pseudomonadati</taxon>
        <taxon>Pseudomonadota</taxon>
        <taxon>Alphaproteobacteria</taxon>
        <taxon>Rhodobacterales</taxon>
        <taxon>Rhodobacter group</taxon>
        <taxon>Rhodobacter</taxon>
    </lineage>
</organism>
<feature type="region of interest" description="Disordered" evidence="1">
    <location>
        <begin position="1"/>
        <end position="25"/>
    </location>
</feature>
<keyword evidence="4" id="KW-1185">Reference proteome</keyword>
<evidence type="ECO:0000313" key="3">
    <source>
        <dbReference type="EMBL" id="PYF09875.1"/>
    </source>
</evidence>
<protein>
    <submittedName>
        <fullName evidence="3">Putative component of type VI protein secretion system</fullName>
    </submittedName>
</protein>
<evidence type="ECO:0000256" key="1">
    <source>
        <dbReference type="SAM" id="MobiDB-lite"/>
    </source>
</evidence>
<dbReference type="EMBL" id="QJTK01000006">
    <property type="protein sequence ID" value="PYF09875.1"/>
    <property type="molecule type" value="Genomic_DNA"/>
</dbReference>
<dbReference type="InterPro" id="IPR007048">
    <property type="entry name" value="IraD/Gp25-like"/>
</dbReference>
<sequence length="208" mass="22934">MRQPVSSAAGPGRATQTGGAQRDRARRQMSLMHVFRLCAETATSRLSALGPRGDSAEATTPPVVKLHREGVAPEELRRRLGIDLAALMNTIRLDAVVDLTDQPHARRSVVNHGFLDLTAISRSRRAELAIAEQIRQTLIEREPRLDPQTLTVTLGDRDESRTEKLTYRIEAEIRAWPADVPVGFTAEIDVGAGKMRMRGLPKGTEGER</sequence>
<dbReference type="Pfam" id="PF04965">
    <property type="entry name" value="GPW_gp25"/>
    <property type="match status" value="1"/>
</dbReference>
<name>A0A318U134_9RHOB</name>
<dbReference type="RefSeq" id="WP_181420829.1">
    <property type="nucleotide sequence ID" value="NZ_QJTK01000006.1"/>
</dbReference>
<dbReference type="AlphaFoldDB" id="A0A318U134"/>
<evidence type="ECO:0000313" key="4">
    <source>
        <dbReference type="Proteomes" id="UP000247727"/>
    </source>
</evidence>
<feature type="domain" description="IraD/Gp25-like" evidence="2">
    <location>
        <begin position="76"/>
        <end position="176"/>
    </location>
</feature>